<feature type="domain" description="UDP-glucose/GDP-mannose dehydrogenase C-terminal" evidence="8">
    <location>
        <begin position="337"/>
        <end position="438"/>
    </location>
</feature>
<dbReference type="InterPro" id="IPR014027">
    <property type="entry name" value="UDP-Glc/GDP-Man_DH_C"/>
</dbReference>
<dbReference type="UniPathway" id="UPA00038">
    <property type="reaction ID" value="UER00491"/>
</dbReference>
<dbReference type="GO" id="GO:0000271">
    <property type="term" value="P:polysaccharide biosynthetic process"/>
    <property type="evidence" value="ECO:0007669"/>
    <property type="project" value="InterPro"/>
</dbReference>
<evidence type="ECO:0000256" key="5">
    <source>
        <dbReference type="ARBA" id="ARBA00023027"/>
    </source>
</evidence>
<evidence type="ECO:0000256" key="4">
    <source>
        <dbReference type="ARBA" id="ARBA00023002"/>
    </source>
</evidence>
<dbReference type="GO" id="GO:0006065">
    <property type="term" value="P:UDP-glucuronate biosynthetic process"/>
    <property type="evidence" value="ECO:0007669"/>
    <property type="project" value="UniProtKB-UniPathway"/>
</dbReference>
<evidence type="ECO:0000256" key="7">
    <source>
        <dbReference type="SAM" id="Phobius"/>
    </source>
</evidence>
<dbReference type="GO" id="GO:0003979">
    <property type="term" value="F:UDP-glucose 6-dehydrogenase activity"/>
    <property type="evidence" value="ECO:0007669"/>
    <property type="project" value="UniProtKB-EC"/>
</dbReference>
<evidence type="ECO:0000313" key="9">
    <source>
        <dbReference type="EMBL" id="VAW11693.1"/>
    </source>
</evidence>
<evidence type="ECO:0000259" key="8">
    <source>
        <dbReference type="SMART" id="SM00984"/>
    </source>
</evidence>
<feature type="transmembrane region" description="Helical" evidence="7">
    <location>
        <begin position="20"/>
        <end position="39"/>
    </location>
</feature>
<keyword evidence="5" id="KW-0520">NAD</keyword>
<protein>
    <recommendedName>
        <fullName evidence="3">UDP-glucose 6-dehydrogenase</fullName>
        <ecNumber evidence="3">1.1.1.22</ecNumber>
    </recommendedName>
</protein>
<dbReference type="Gene3D" id="1.20.5.100">
    <property type="entry name" value="Cytochrome c1, transmembrane anchor, C-terminal"/>
    <property type="match status" value="1"/>
</dbReference>
<dbReference type="NCBIfam" id="TIGR03026">
    <property type="entry name" value="NDP-sugDHase"/>
    <property type="match status" value="1"/>
</dbReference>
<evidence type="ECO:0000256" key="3">
    <source>
        <dbReference type="ARBA" id="ARBA00012954"/>
    </source>
</evidence>
<evidence type="ECO:0000256" key="6">
    <source>
        <dbReference type="ARBA" id="ARBA00047473"/>
    </source>
</evidence>
<dbReference type="SUPFAM" id="SSF52413">
    <property type="entry name" value="UDP-glucose/GDP-mannose dehydrogenase C-terminal domain"/>
    <property type="match status" value="1"/>
</dbReference>
<dbReference type="PIRSF" id="PIRSF500134">
    <property type="entry name" value="UDPglc_DH_bac"/>
    <property type="match status" value="1"/>
</dbReference>
<dbReference type="EMBL" id="UOEN01000039">
    <property type="protein sequence ID" value="VAW11693.1"/>
    <property type="molecule type" value="Genomic_DNA"/>
</dbReference>
<dbReference type="InterPro" id="IPR017476">
    <property type="entry name" value="UDP-Glc/GDP-Man"/>
</dbReference>
<organism evidence="9">
    <name type="scientific">hydrothermal vent metagenome</name>
    <dbReference type="NCBI Taxonomy" id="652676"/>
    <lineage>
        <taxon>unclassified sequences</taxon>
        <taxon>metagenomes</taxon>
        <taxon>ecological metagenomes</taxon>
    </lineage>
</organism>
<comment type="pathway">
    <text evidence="1">Nucleotide-sugar biosynthesis; UDP-alpha-D-glucuronate biosynthesis; UDP-alpha-D-glucuronate from UDP-alpha-D-glucose: step 1/1.</text>
</comment>
<dbReference type="InterPro" id="IPR001732">
    <property type="entry name" value="UDP-Glc/GDP-Man_DH_N"/>
</dbReference>
<keyword evidence="4 9" id="KW-0560">Oxidoreductase</keyword>
<sequence length="457" mass="50807">MGLKEEAAHNRKGIEKMKIAIVGSGYVGLVTGVCLAHIGHDIVCIDNDRSKVKKLKEGHVPIYEPGLEALLKKYIKNKKLKFSYSIKDGAKEATAIFIAVGTPSKKNGDADLTYVENVAREIALSMNDYKLVIEKSTVPAATGKRIERTIRLNIPKKYKKGNKLLLDFDVASNPEFLREGCAIDDFMNPDRVVIGVQSKKAEKILREIYKPLKAKMIVTDTNSAELIKHASNSFLAVKISFANALSQICDHVGADVLKVAEGMGFDKRIGRSFLNAGIGYGGSCFPKDVEAFIRLSEKSGYNFELLKEVRNINEDQKAAFVRLIEDKLWIVKNKVIGVLGLAFKPDTDDMRNAPSIDIIKALQSEGAKIKAYDPQGVQNSKSIFKGVTYSKDPYALAKGCDALLLITEWEEFKKLNFKKIKSAMRQPLIFDGRNLYHDDNLEKLGFEYYGIGRGDIS</sequence>
<dbReference type="SUPFAM" id="SSF48179">
    <property type="entry name" value="6-phosphogluconate dehydrogenase C-terminal domain-like"/>
    <property type="match status" value="1"/>
</dbReference>
<name>A0A3B0T6K8_9ZZZZ</name>
<dbReference type="GO" id="GO:0051287">
    <property type="term" value="F:NAD binding"/>
    <property type="evidence" value="ECO:0007669"/>
    <property type="project" value="InterPro"/>
</dbReference>
<evidence type="ECO:0000256" key="2">
    <source>
        <dbReference type="ARBA" id="ARBA00006601"/>
    </source>
</evidence>
<dbReference type="InterPro" id="IPR036220">
    <property type="entry name" value="UDP-Glc/GDP-Man_DH_C_sf"/>
</dbReference>
<proteinExistence type="inferred from homology"/>
<dbReference type="InterPro" id="IPR014026">
    <property type="entry name" value="UDP-Glc/GDP-Man_DH_dimer"/>
</dbReference>
<dbReference type="SUPFAM" id="SSF51735">
    <property type="entry name" value="NAD(P)-binding Rossmann-fold domains"/>
    <property type="match status" value="1"/>
</dbReference>
<dbReference type="Gene3D" id="3.40.50.720">
    <property type="entry name" value="NAD(P)-binding Rossmann-like Domain"/>
    <property type="match status" value="2"/>
</dbReference>
<dbReference type="InterPro" id="IPR036291">
    <property type="entry name" value="NAD(P)-bd_dom_sf"/>
</dbReference>
<dbReference type="Pfam" id="PF03721">
    <property type="entry name" value="UDPG_MGDP_dh_N"/>
    <property type="match status" value="1"/>
</dbReference>
<comment type="similarity">
    <text evidence="2">Belongs to the UDP-glucose/GDP-mannose dehydrogenase family.</text>
</comment>
<dbReference type="InterPro" id="IPR008927">
    <property type="entry name" value="6-PGluconate_DH-like_C_sf"/>
</dbReference>
<reference evidence="9" key="1">
    <citation type="submission" date="2018-06" db="EMBL/GenBank/DDBJ databases">
        <authorList>
            <person name="Zhirakovskaya E."/>
        </authorList>
    </citation>
    <scope>NUCLEOTIDE SEQUENCE</scope>
</reference>
<dbReference type="SMART" id="SM00984">
    <property type="entry name" value="UDPG_MGDP_dh_C"/>
    <property type="match status" value="1"/>
</dbReference>
<dbReference type="EC" id="1.1.1.22" evidence="3"/>
<keyword evidence="7" id="KW-0812">Transmembrane</keyword>
<accession>A0A3B0T6K8</accession>
<dbReference type="InterPro" id="IPR028357">
    <property type="entry name" value="UDPglc_DH_bac"/>
</dbReference>
<dbReference type="PANTHER" id="PTHR43750:SF3">
    <property type="entry name" value="UDP-GLUCOSE 6-DEHYDROGENASE TUAD"/>
    <property type="match status" value="1"/>
</dbReference>
<keyword evidence="7" id="KW-1133">Transmembrane helix</keyword>
<dbReference type="PANTHER" id="PTHR43750">
    <property type="entry name" value="UDP-GLUCOSE 6-DEHYDROGENASE TUAD"/>
    <property type="match status" value="1"/>
</dbReference>
<keyword evidence="7" id="KW-0472">Membrane</keyword>
<comment type="catalytic activity">
    <reaction evidence="6">
        <text>UDP-alpha-D-glucose + 2 NAD(+) + H2O = UDP-alpha-D-glucuronate + 2 NADH + 3 H(+)</text>
        <dbReference type="Rhea" id="RHEA:23596"/>
        <dbReference type="ChEBI" id="CHEBI:15377"/>
        <dbReference type="ChEBI" id="CHEBI:15378"/>
        <dbReference type="ChEBI" id="CHEBI:57540"/>
        <dbReference type="ChEBI" id="CHEBI:57945"/>
        <dbReference type="ChEBI" id="CHEBI:58052"/>
        <dbReference type="ChEBI" id="CHEBI:58885"/>
        <dbReference type="EC" id="1.1.1.22"/>
    </reaction>
</comment>
<dbReference type="PIRSF" id="PIRSF000124">
    <property type="entry name" value="UDPglc_GDPman_dh"/>
    <property type="match status" value="1"/>
</dbReference>
<evidence type="ECO:0000256" key="1">
    <source>
        <dbReference type="ARBA" id="ARBA00004701"/>
    </source>
</evidence>
<dbReference type="AlphaFoldDB" id="A0A3B0T6K8"/>
<gene>
    <name evidence="9" type="ORF">MNBD_BACTEROID05-797</name>
</gene>
<dbReference type="Pfam" id="PF00984">
    <property type="entry name" value="UDPG_MGDP_dh"/>
    <property type="match status" value="1"/>
</dbReference>
<dbReference type="Pfam" id="PF03720">
    <property type="entry name" value="UDPG_MGDP_dh_C"/>
    <property type="match status" value="1"/>
</dbReference>